<reference evidence="1" key="1">
    <citation type="journal article" date="2008" name="BMC Genomics">
        <title>A conifer genomics resource of 200,000 spruce (Picea spp.) ESTs and 6,464 high-quality, sequence-finished full-length cDNAs for Sitka spruce (Picea sitchensis).</title>
        <authorList>
            <person name="Ralph S.G."/>
            <person name="Chun H.J."/>
            <person name="Kolosova N."/>
            <person name="Cooper D."/>
            <person name="Oddy C."/>
            <person name="Ritland C.E."/>
            <person name="Kirkpatrick R."/>
            <person name="Moore R."/>
            <person name="Barber S."/>
            <person name="Holt R.A."/>
            <person name="Jones S.J."/>
            <person name="Marra M.A."/>
            <person name="Douglas C.J."/>
            <person name="Ritland K."/>
            <person name="Bohlmann J."/>
        </authorList>
    </citation>
    <scope>NUCLEOTIDE SEQUENCE</scope>
    <source>
        <tissue evidence="1">Green portion of the leader tissue</tissue>
    </source>
</reference>
<name>A9NLU1_PICSI</name>
<evidence type="ECO:0000313" key="1">
    <source>
        <dbReference type="EMBL" id="ABK21602.1"/>
    </source>
</evidence>
<protein>
    <submittedName>
        <fullName evidence="1">Uncharacterized protein</fullName>
    </submittedName>
</protein>
<organism evidence="1">
    <name type="scientific">Picea sitchensis</name>
    <name type="common">Sitka spruce</name>
    <name type="synonym">Pinus sitchensis</name>
    <dbReference type="NCBI Taxonomy" id="3332"/>
    <lineage>
        <taxon>Eukaryota</taxon>
        <taxon>Viridiplantae</taxon>
        <taxon>Streptophyta</taxon>
        <taxon>Embryophyta</taxon>
        <taxon>Tracheophyta</taxon>
        <taxon>Spermatophyta</taxon>
        <taxon>Pinopsida</taxon>
        <taxon>Pinidae</taxon>
        <taxon>Conifers I</taxon>
        <taxon>Pinales</taxon>
        <taxon>Pinaceae</taxon>
        <taxon>Picea</taxon>
    </lineage>
</organism>
<dbReference type="AlphaFoldDB" id="A9NLU1"/>
<proteinExistence type="evidence at transcript level"/>
<accession>A9NLU1</accession>
<sequence>MIMITRMKLETMLWWTTMMEILIFRVSTYLRSSWKRSRIGASHISSLFRELYWFLHWKVVIS</sequence>
<dbReference type="EMBL" id="EF082230">
    <property type="protein sequence ID" value="ABK21602.1"/>
    <property type="molecule type" value="mRNA"/>
</dbReference>